<dbReference type="AlphaFoldDB" id="A0AAX4P4V4"/>
<feature type="domain" description="F-box" evidence="1">
    <location>
        <begin position="22"/>
        <end position="63"/>
    </location>
</feature>
<protein>
    <submittedName>
        <fullName evidence="2">F-box domain-containing protein</fullName>
    </submittedName>
</protein>
<dbReference type="CDD" id="cd09917">
    <property type="entry name" value="F-box_SF"/>
    <property type="match status" value="1"/>
</dbReference>
<evidence type="ECO:0000259" key="1">
    <source>
        <dbReference type="Pfam" id="PF12937"/>
    </source>
</evidence>
<dbReference type="InterPro" id="IPR036047">
    <property type="entry name" value="F-box-like_dom_sf"/>
</dbReference>
<dbReference type="InterPro" id="IPR001810">
    <property type="entry name" value="F-box_dom"/>
</dbReference>
<proteinExistence type="predicted"/>
<name>A0AAX4P4V4_9CHLO</name>
<accession>A0AAX4P4V4</accession>
<sequence length="399" mass="45507">MRLRSGTWTQEPEPRSRLNEDPELIRCVLERVGDPGDLAACMAVCKAWREVASELHAWEKIARRYMTNGDAEVTESLRLAVQIRHETPVPCFLRSPILSDEVKRRMLANRLLLLQKGSQDCLWRRLSPDRSALSSLRSTLCLGFDDILFTLDVLVDGELRSSTTFHRPHANWTNTFALDLPIGEVESPVRGYHAADFLSGSVTQRGLHLLNLVQGSVEVKVSAIRMGDLRMTQMFSYDTSLKNKFNWDLSWDADTDDEMEDFRERSGGLGRDEWSLWLYSTHWSDPSKNSSNSFYVADSAVFNCDRDSGSEDEEPVPGADLGVVATATELGSHYVLCDVNLGLSFRSCKSSGKLSVHATSVQLMEFFHYWTSKENGRTYYVELKDREFLECLEYQREWF</sequence>
<gene>
    <name evidence="2" type="ORF">HKI87_03g24510</name>
</gene>
<keyword evidence="3" id="KW-1185">Reference proteome</keyword>
<dbReference type="Proteomes" id="UP001472866">
    <property type="component" value="Chromosome 03"/>
</dbReference>
<reference evidence="2 3" key="1">
    <citation type="submission" date="2024-03" db="EMBL/GenBank/DDBJ databases">
        <title>Complete genome sequence of the green alga Chloropicon roscoffensis RCC1871.</title>
        <authorList>
            <person name="Lemieux C."/>
            <person name="Pombert J.-F."/>
            <person name="Otis C."/>
            <person name="Turmel M."/>
        </authorList>
    </citation>
    <scope>NUCLEOTIDE SEQUENCE [LARGE SCALE GENOMIC DNA]</scope>
    <source>
        <strain evidence="2 3">RCC1871</strain>
    </source>
</reference>
<dbReference type="EMBL" id="CP151503">
    <property type="protein sequence ID" value="WZN60917.1"/>
    <property type="molecule type" value="Genomic_DNA"/>
</dbReference>
<organism evidence="2 3">
    <name type="scientific">Chloropicon roscoffensis</name>
    <dbReference type="NCBI Taxonomy" id="1461544"/>
    <lineage>
        <taxon>Eukaryota</taxon>
        <taxon>Viridiplantae</taxon>
        <taxon>Chlorophyta</taxon>
        <taxon>Chloropicophyceae</taxon>
        <taxon>Chloropicales</taxon>
        <taxon>Chloropicaceae</taxon>
        <taxon>Chloropicon</taxon>
    </lineage>
</organism>
<evidence type="ECO:0000313" key="2">
    <source>
        <dbReference type="EMBL" id="WZN60917.1"/>
    </source>
</evidence>
<evidence type="ECO:0000313" key="3">
    <source>
        <dbReference type="Proteomes" id="UP001472866"/>
    </source>
</evidence>
<dbReference type="SUPFAM" id="SSF81383">
    <property type="entry name" value="F-box domain"/>
    <property type="match status" value="1"/>
</dbReference>
<dbReference type="Pfam" id="PF12937">
    <property type="entry name" value="F-box-like"/>
    <property type="match status" value="1"/>
</dbReference>